<feature type="chain" id="PRO_5026086535" evidence="2">
    <location>
        <begin position="20"/>
        <end position="517"/>
    </location>
</feature>
<accession>A0A6I4UAA5</accession>
<dbReference type="Proteomes" id="UP001238601">
    <property type="component" value="Unassembled WGS sequence"/>
</dbReference>
<evidence type="ECO:0000313" key="6">
    <source>
        <dbReference type="Proteomes" id="UP001238601"/>
    </source>
</evidence>
<organism evidence="4 5">
    <name type="scientific">Qipengyuania citrea</name>
    <dbReference type="NCBI Taxonomy" id="225971"/>
    <lineage>
        <taxon>Bacteria</taxon>
        <taxon>Pseudomonadati</taxon>
        <taxon>Pseudomonadota</taxon>
        <taxon>Alphaproteobacteria</taxon>
        <taxon>Sphingomonadales</taxon>
        <taxon>Erythrobacteraceae</taxon>
        <taxon>Qipengyuania</taxon>
    </lineage>
</organism>
<proteinExistence type="predicted"/>
<dbReference type="EMBL" id="WTYG01000001">
    <property type="protein sequence ID" value="MXP34454.1"/>
    <property type="molecule type" value="Genomic_DNA"/>
</dbReference>
<feature type="compositionally biased region" description="Pro residues" evidence="1">
    <location>
        <begin position="390"/>
        <end position="401"/>
    </location>
</feature>
<evidence type="ECO:0000313" key="5">
    <source>
        <dbReference type="Proteomes" id="UP000439914"/>
    </source>
</evidence>
<dbReference type="PROSITE" id="PS51257">
    <property type="entry name" value="PROKAR_LIPOPROTEIN"/>
    <property type="match status" value="1"/>
</dbReference>
<reference evidence="3 6" key="2">
    <citation type="submission" date="2023-07" db="EMBL/GenBank/DDBJ databases">
        <title>Genomic Encyclopedia of Type Strains, Phase IV (KMG-IV): sequencing the most valuable type-strain genomes for metagenomic binning, comparative biology and taxonomic classification.</title>
        <authorList>
            <person name="Goeker M."/>
        </authorList>
    </citation>
    <scope>NUCLEOTIDE SEQUENCE [LARGE SCALE GENOMIC DNA]</scope>
    <source>
        <strain evidence="3 6">DSM 14432</strain>
    </source>
</reference>
<evidence type="ECO:0000313" key="3">
    <source>
        <dbReference type="EMBL" id="MDQ0566091.1"/>
    </source>
</evidence>
<keyword evidence="6" id="KW-1185">Reference proteome</keyword>
<gene>
    <name evidence="4" type="ORF">GRI55_01560</name>
    <name evidence="3" type="ORF">QOZ97_001624</name>
</gene>
<dbReference type="Proteomes" id="UP000439914">
    <property type="component" value="Unassembled WGS sequence"/>
</dbReference>
<dbReference type="GeneID" id="93686452"/>
<keyword evidence="2" id="KW-0732">Signal</keyword>
<protein>
    <submittedName>
        <fullName evidence="4">Uncharacterized protein</fullName>
    </submittedName>
</protein>
<dbReference type="EMBL" id="JAUSWK010000002">
    <property type="protein sequence ID" value="MDQ0566091.1"/>
    <property type="molecule type" value="Genomic_DNA"/>
</dbReference>
<dbReference type="AlphaFoldDB" id="A0A6I4UAA5"/>
<feature type="region of interest" description="Disordered" evidence="1">
    <location>
        <begin position="390"/>
        <end position="418"/>
    </location>
</feature>
<evidence type="ECO:0000256" key="2">
    <source>
        <dbReference type="SAM" id="SignalP"/>
    </source>
</evidence>
<reference evidence="4 5" key="1">
    <citation type="submission" date="2019-12" db="EMBL/GenBank/DDBJ databases">
        <title>Genomic-based taxomic classification of the family Erythrobacteraceae.</title>
        <authorList>
            <person name="Xu L."/>
        </authorList>
    </citation>
    <scope>NUCLEOTIDE SEQUENCE [LARGE SCALE GENOMIC DNA]</scope>
    <source>
        <strain evidence="4 5">CGMCC 1.8703</strain>
    </source>
</reference>
<evidence type="ECO:0000256" key="1">
    <source>
        <dbReference type="SAM" id="MobiDB-lite"/>
    </source>
</evidence>
<name>A0A6I4UAA5_9SPHN</name>
<comment type="caution">
    <text evidence="4">The sequence shown here is derived from an EMBL/GenBank/DDBJ whole genome shotgun (WGS) entry which is preliminary data.</text>
</comment>
<dbReference type="RefSeq" id="WP_160765967.1">
    <property type="nucleotide sequence ID" value="NZ_JAUSWK010000002.1"/>
</dbReference>
<evidence type="ECO:0000313" key="4">
    <source>
        <dbReference type="EMBL" id="MXP34454.1"/>
    </source>
</evidence>
<sequence>MIRLAVALCASLTACSAQGSSDDRGSASSGDYTTILEAPPYPPIERLGPEPYTPTLQDRRSIFADRIEQQNLPMLRRLKKDEMGNFGGIEWRWSDGPANDGLGSLTGIAYFLRAPERSLSRYTSDPLLSAAQGDFSRVEQDEVARGWADKIGRDIASEGFGNMSTPWLSIAIPRDRFETLREEEDWDIPVNLTLRFSTYLETDLPPIVDDVKADIRHFPAADRMARPTPDLATYDTIVLRDGCFFIDEEGDADPLVMFPFGTGVYRDAEGHMAFRSRNSHYQPRLSRVGTRMQLGHRAEVTDPPAELIEACGKHPVVLVKSLDQAAGYGNDWFAVREYRDREGISSAEAMRRANECLLAQEQTMAENRLRGGREHPTQCARKFGIWGNPVVPPPPPPPPPGMQSQSATEPLFPPSPPKKLLPTRNGVCRFEERDPSERPKELIATNRDSNMIFWADEGAALWDQPNRFIDEGMVIPGKRIVAAREGMKDLWIFPNRDGPIYLHSGPEIFACSQPEDW</sequence>
<feature type="signal peptide" evidence="2">
    <location>
        <begin position="1"/>
        <end position="19"/>
    </location>
</feature>